<dbReference type="InterPro" id="IPR003439">
    <property type="entry name" value="ABC_transporter-like_ATP-bd"/>
</dbReference>
<keyword evidence="4" id="KW-0547">Nucleotide-binding</keyword>
<protein>
    <submittedName>
        <fullName evidence="7">ABC transporter ATP-binding protein</fullName>
    </submittedName>
</protein>
<evidence type="ECO:0000256" key="2">
    <source>
        <dbReference type="ARBA" id="ARBA00005417"/>
    </source>
</evidence>
<evidence type="ECO:0000256" key="4">
    <source>
        <dbReference type="ARBA" id="ARBA00022741"/>
    </source>
</evidence>
<evidence type="ECO:0000256" key="1">
    <source>
        <dbReference type="ARBA" id="ARBA00004417"/>
    </source>
</evidence>
<dbReference type="InterPro" id="IPR050319">
    <property type="entry name" value="ABC_transp_ATP-bind"/>
</dbReference>
<comment type="caution">
    <text evidence="7">The sequence shown here is derived from an EMBL/GenBank/DDBJ whole genome shotgun (WGS) entry which is preliminary data.</text>
</comment>
<dbReference type="GO" id="GO:0005886">
    <property type="term" value="C:plasma membrane"/>
    <property type="evidence" value="ECO:0007669"/>
    <property type="project" value="UniProtKB-SubCell"/>
</dbReference>
<dbReference type="Gene3D" id="3.40.50.300">
    <property type="entry name" value="P-loop containing nucleotide triphosphate hydrolases"/>
    <property type="match status" value="2"/>
</dbReference>
<dbReference type="InterPro" id="IPR013563">
    <property type="entry name" value="Oligopep_ABC_C"/>
</dbReference>
<dbReference type="GO" id="GO:0005524">
    <property type="term" value="F:ATP binding"/>
    <property type="evidence" value="ECO:0007669"/>
    <property type="project" value="UniProtKB-KW"/>
</dbReference>
<dbReference type="InterPro" id="IPR003593">
    <property type="entry name" value="AAA+_ATPase"/>
</dbReference>
<accession>A0A916Y0G6</accession>
<evidence type="ECO:0000313" key="8">
    <source>
        <dbReference type="Proteomes" id="UP000613160"/>
    </source>
</evidence>
<comment type="subcellular location">
    <subcellularLocation>
        <location evidence="1">Cell inner membrane</location>
        <topology evidence="1">Peripheral membrane protein</topology>
    </subcellularLocation>
</comment>
<dbReference type="PROSITE" id="PS00211">
    <property type="entry name" value="ABC_TRANSPORTER_1"/>
    <property type="match status" value="2"/>
</dbReference>
<dbReference type="SMART" id="SM00382">
    <property type="entry name" value="AAA"/>
    <property type="match status" value="2"/>
</dbReference>
<dbReference type="InterPro" id="IPR027417">
    <property type="entry name" value="P-loop_NTPase"/>
</dbReference>
<dbReference type="GO" id="GO:0016887">
    <property type="term" value="F:ATP hydrolysis activity"/>
    <property type="evidence" value="ECO:0007669"/>
    <property type="project" value="InterPro"/>
</dbReference>
<dbReference type="SUPFAM" id="SSF52540">
    <property type="entry name" value="P-loop containing nucleoside triphosphate hydrolases"/>
    <property type="match status" value="2"/>
</dbReference>
<evidence type="ECO:0000256" key="5">
    <source>
        <dbReference type="ARBA" id="ARBA00022840"/>
    </source>
</evidence>
<dbReference type="GO" id="GO:0055085">
    <property type="term" value="P:transmembrane transport"/>
    <property type="evidence" value="ECO:0007669"/>
    <property type="project" value="UniProtKB-ARBA"/>
</dbReference>
<name>A0A916Y0G6_9HYPH</name>
<dbReference type="FunFam" id="3.40.50.300:FF:000016">
    <property type="entry name" value="Oligopeptide ABC transporter ATP-binding component"/>
    <property type="match status" value="2"/>
</dbReference>
<dbReference type="InterPro" id="IPR017871">
    <property type="entry name" value="ABC_transporter-like_CS"/>
</dbReference>
<dbReference type="GO" id="GO:0015833">
    <property type="term" value="P:peptide transport"/>
    <property type="evidence" value="ECO:0007669"/>
    <property type="project" value="InterPro"/>
</dbReference>
<evidence type="ECO:0000313" key="7">
    <source>
        <dbReference type="EMBL" id="GGD24192.1"/>
    </source>
</evidence>
<dbReference type="CDD" id="cd03257">
    <property type="entry name" value="ABC_NikE_OppD_transporters"/>
    <property type="match status" value="2"/>
</dbReference>
<reference evidence="7" key="1">
    <citation type="journal article" date="2014" name="Int. J. Syst. Evol. Microbiol.">
        <title>Complete genome sequence of Corynebacterium casei LMG S-19264T (=DSM 44701T), isolated from a smear-ripened cheese.</title>
        <authorList>
            <consortium name="US DOE Joint Genome Institute (JGI-PGF)"/>
            <person name="Walter F."/>
            <person name="Albersmeier A."/>
            <person name="Kalinowski J."/>
            <person name="Ruckert C."/>
        </authorList>
    </citation>
    <scope>NUCLEOTIDE SEQUENCE</scope>
    <source>
        <strain evidence="7">CGMCC 1.15493</strain>
    </source>
</reference>
<organism evidence="7 8">
    <name type="scientific">Aureimonas glaciei</name>
    <dbReference type="NCBI Taxonomy" id="1776957"/>
    <lineage>
        <taxon>Bacteria</taxon>
        <taxon>Pseudomonadati</taxon>
        <taxon>Pseudomonadota</taxon>
        <taxon>Alphaproteobacteria</taxon>
        <taxon>Hyphomicrobiales</taxon>
        <taxon>Aurantimonadaceae</taxon>
        <taxon>Aureimonas</taxon>
    </lineage>
</organism>
<feature type="domain" description="ABC transporter" evidence="6">
    <location>
        <begin position="284"/>
        <end position="534"/>
    </location>
</feature>
<dbReference type="Pfam" id="PF00005">
    <property type="entry name" value="ABC_tran"/>
    <property type="match status" value="2"/>
</dbReference>
<reference evidence="7" key="2">
    <citation type="submission" date="2020-09" db="EMBL/GenBank/DDBJ databases">
        <authorList>
            <person name="Sun Q."/>
            <person name="Zhou Y."/>
        </authorList>
    </citation>
    <scope>NUCLEOTIDE SEQUENCE</scope>
    <source>
        <strain evidence="7">CGMCC 1.15493</strain>
    </source>
</reference>
<keyword evidence="8" id="KW-1185">Reference proteome</keyword>
<dbReference type="PROSITE" id="PS50893">
    <property type="entry name" value="ABC_TRANSPORTER_2"/>
    <property type="match status" value="2"/>
</dbReference>
<sequence length="548" mass="60299">MSAAEPPVLEIRNLTVDFLSDAAPVRAVDGINLSVRRGETLCILGESGSGKSVSASTVLDILDTPPADIVSGSILFEGQDLATLDPKARRALNGRRVAMIFQDPLAHLNPVYSVGWQISEVFRAHDVCDGAEARRRGIELLRRVGIPEPEERFDRYPHEFSGGQRQRVMIAMAIALQPALLIADEPTTALDVSVQAQILDLLKDLQREFGMALVLITHDLEVAANMADRVIVMRRGKVVEEGVAQTVFTQPADAYTRQLMNALPSHGDSGEGRRAGASTGEVLLDVQGLTKVYHLSRGLFSSPRSTAAVDDVSFRVRRGETLGIVGESGSGKSSVAKMLLRLSEPTAGRALYRGDDIFAMPPKELLALRRKVQMVFQDPYGSMNPRMDVRAIISEPWRIHDDILPKKRWNERVAELLDLVGLKPEWAKRYSHQFSGGQRQRIAIARALASDPELIVCDEAVSALDVSVQAQVIDLLADLRDRLGLSYIFITHDLPVVRNFADRVLVMHRGRVVEENETVALFASPSQPYTQTLLASNPTPKWENSSAK</sequence>
<keyword evidence="5 7" id="KW-0067">ATP-binding</keyword>
<dbReference type="AlphaFoldDB" id="A0A916Y0G6"/>
<keyword evidence="3" id="KW-0813">Transport</keyword>
<dbReference type="NCBIfam" id="NF008453">
    <property type="entry name" value="PRK11308.1"/>
    <property type="match status" value="2"/>
</dbReference>
<dbReference type="RefSeq" id="WP_188851828.1">
    <property type="nucleotide sequence ID" value="NZ_BMJJ01000006.1"/>
</dbReference>
<dbReference type="EMBL" id="BMJJ01000006">
    <property type="protein sequence ID" value="GGD24192.1"/>
    <property type="molecule type" value="Genomic_DNA"/>
</dbReference>
<comment type="similarity">
    <text evidence="2">Belongs to the ABC transporter superfamily.</text>
</comment>
<dbReference type="Pfam" id="PF08352">
    <property type="entry name" value="oligo_HPY"/>
    <property type="match status" value="2"/>
</dbReference>
<dbReference type="PANTHER" id="PTHR43776:SF7">
    <property type="entry name" value="D,D-DIPEPTIDE TRANSPORT ATP-BINDING PROTEIN DDPF-RELATED"/>
    <property type="match status" value="1"/>
</dbReference>
<feature type="domain" description="ABC transporter" evidence="6">
    <location>
        <begin position="9"/>
        <end position="260"/>
    </location>
</feature>
<evidence type="ECO:0000259" key="6">
    <source>
        <dbReference type="PROSITE" id="PS50893"/>
    </source>
</evidence>
<dbReference type="NCBIfam" id="NF007739">
    <property type="entry name" value="PRK10419.1"/>
    <property type="match status" value="2"/>
</dbReference>
<proteinExistence type="inferred from homology"/>
<evidence type="ECO:0000256" key="3">
    <source>
        <dbReference type="ARBA" id="ARBA00022448"/>
    </source>
</evidence>
<gene>
    <name evidence="7" type="ORF">GCM10011335_28900</name>
</gene>
<dbReference type="Proteomes" id="UP000613160">
    <property type="component" value="Unassembled WGS sequence"/>
</dbReference>
<dbReference type="PANTHER" id="PTHR43776">
    <property type="entry name" value="TRANSPORT ATP-BINDING PROTEIN"/>
    <property type="match status" value="1"/>
</dbReference>